<sequence>MCWIGSPRLGTSNRRAMVAWPIHQHYISFINYFLIFLNVLIVAFLNANMEDLKAPVKDFGSAEANDLAHWDLNFWSERLRESKYNIDEVLPEVFSATSIPVCCFSCSV</sequence>
<dbReference type="Gene3D" id="1.10.1370.10">
    <property type="entry name" value="Neurolysin, domain 3"/>
    <property type="match status" value="1"/>
</dbReference>
<dbReference type="EMBL" id="AK369005">
    <property type="protein sequence ID" value="BAK00208.1"/>
    <property type="molecule type" value="mRNA"/>
</dbReference>
<proteinExistence type="evidence at transcript level"/>
<organism evidence="2">
    <name type="scientific">Hordeum vulgare subsp. vulgare</name>
    <name type="common">Domesticated barley</name>
    <dbReference type="NCBI Taxonomy" id="112509"/>
    <lineage>
        <taxon>Eukaryota</taxon>
        <taxon>Viridiplantae</taxon>
        <taxon>Streptophyta</taxon>
        <taxon>Embryophyta</taxon>
        <taxon>Tracheophyta</taxon>
        <taxon>Spermatophyta</taxon>
        <taxon>Magnoliopsida</taxon>
        <taxon>Liliopsida</taxon>
        <taxon>Poales</taxon>
        <taxon>Poaceae</taxon>
        <taxon>BOP clade</taxon>
        <taxon>Pooideae</taxon>
        <taxon>Triticodae</taxon>
        <taxon>Triticeae</taxon>
        <taxon>Hordeinae</taxon>
        <taxon>Hordeum</taxon>
    </lineage>
</organism>
<keyword evidence="1" id="KW-1133">Transmembrane helix</keyword>
<dbReference type="InterPro" id="IPR024077">
    <property type="entry name" value="Neurolysin/TOP_dom2"/>
</dbReference>
<protein>
    <submittedName>
        <fullName evidence="2">Predicted protein</fullName>
    </submittedName>
</protein>
<keyword evidence="1" id="KW-0812">Transmembrane</keyword>
<evidence type="ECO:0000313" key="2">
    <source>
        <dbReference type="EMBL" id="BAK00208.1"/>
    </source>
</evidence>
<dbReference type="AlphaFoldDB" id="F2DYN6"/>
<accession>F2DYN6</accession>
<keyword evidence="1" id="KW-0472">Membrane</keyword>
<feature type="transmembrane region" description="Helical" evidence="1">
    <location>
        <begin position="26"/>
        <end position="47"/>
    </location>
</feature>
<evidence type="ECO:0000256" key="1">
    <source>
        <dbReference type="SAM" id="Phobius"/>
    </source>
</evidence>
<reference evidence="2" key="1">
    <citation type="journal article" date="2011" name="Plant Physiol.">
        <title>Comprehensive sequence analysis of 24,783 barley full-length cDNAs derived from 12 clone libraries.</title>
        <authorList>
            <person name="Matsumoto T."/>
            <person name="Tanaka T."/>
            <person name="Sakai H."/>
            <person name="Amano N."/>
            <person name="Kanamori H."/>
            <person name="Kurita K."/>
            <person name="Kikuta A."/>
            <person name="Kamiya K."/>
            <person name="Yamamoto M."/>
            <person name="Ikawa H."/>
            <person name="Fujii N."/>
            <person name="Hori K."/>
            <person name="Itoh T."/>
            <person name="Sato K."/>
        </authorList>
    </citation>
    <scope>NUCLEOTIDE SEQUENCE</scope>
    <source>
        <tissue evidence="2">Shoot and root</tissue>
    </source>
</reference>
<name>F2DYN6_HORVV</name>